<gene>
    <name evidence="2" type="ORF">S01H4_34296</name>
</gene>
<feature type="non-terminal residue" evidence="2">
    <location>
        <position position="1"/>
    </location>
</feature>
<sequence>TDEDVNFFGLEIELWRIGDSDMAPKFNIVSKPNDWTRTVKTTAAKTELSDTEKLLFDYWSELLDFMRQQNTTLRLPKPYPQHFVGFTVGRSYFIIYTRASKRDQRIGAYLCISGPNRLKFYDTIEKQYGEQAGQVVGSGLDWRRRPDKKESHIELYHSCDPSDRADWSNQFEWLSNAIEKLHAFFSPVVKQLEVSELDEIEDQE</sequence>
<comment type="caution">
    <text evidence="2">The sequence shown here is derived from an EMBL/GenBank/DDBJ whole genome shotgun (WGS) entry which is preliminary data.</text>
</comment>
<dbReference type="Pfam" id="PF14088">
    <property type="entry name" value="DUF4268"/>
    <property type="match status" value="1"/>
</dbReference>
<dbReference type="AlphaFoldDB" id="X1BZ39"/>
<evidence type="ECO:0000313" key="2">
    <source>
        <dbReference type="EMBL" id="GAG86387.1"/>
    </source>
</evidence>
<dbReference type="InterPro" id="IPR025364">
    <property type="entry name" value="DUF4268"/>
</dbReference>
<organism evidence="2">
    <name type="scientific">marine sediment metagenome</name>
    <dbReference type="NCBI Taxonomy" id="412755"/>
    <lineage>
        <taxon>unclassified sequences</taxon>
        <taxon>metagenomes</taxon>
        <taxon>ecological metagenomes</taxon>
    </lineage>
</organism>
<reference evidence="2" key="1">
    <citation type="journal article" date="2014" name="Front. Microbiol.">
        <title>High frequency of phylogenetically diverse reductive dehalogenase-homologous genes in deep subseafloor sedimentary metagenomes.</title>
        <authorList>
            <person name="Kawai M."/>
            <person name="Futagami T."/>
            <person name="Toyoda A."/>
            <person name="Takaki Y."/>
            <person name="Nishi S."/>
            <person name="Hori S."/>
            <person name="Arai W."/>
            <person name="Tsubouchi T."/>
            <person name="Morono Y."/>
            <person name="Uchiyama I."/>
            <person name="Ito T."/>
            <person name="Fujiyama A."/>
            <person name="Inagaki F."/>
            <person name="Takami H."/>
        </authorList>
    </citation>
    <scope>NUCLEOTIDE SEQUENCE</scope>
    <source>
        <strain evidence="2">Expedition CK06-06</strain>
    </source>
</reference>
<feature type="domain" description="DUF4268" evidence="1">
    <location>
        <begin position="57"/>
        <end position="188"/>
    </location>
</feature>
<accession>X1BZ39</accession>
<evidence type="ECO:0000259" key="1">
    <source>
        <dbReference type="Pfam" id="PF14088"/>
    </source>
</evidence>
<proteinExistence type="predicted"/>
<dbReference type="EMBL" id="BART01018136">
    <property type="protein sequence ID" value="GAG86387.1"/>
    <property type="molecule type" value="Genomic_DNA"/>
</dbReference>
<protein>
    <recommendedName>
        <fullName evidence="1">DUF4268 domain-containing protein</fullName>
    </recommendedName>
</protein>
<name>X1BZ39_9ZZZZ</name>